<dbReference type="FunFam" id="3.40.50.20:FF:000009">
    <property type="entry name" value="Glutathione synthetase"/>
    <property type="match status" value="1"/>
</dbReference>
<keyword evidence="7 10" id="KW-0067">ATP-binding</keyword>
<comment type="catalytic activity">
    <reaction evidence="10">
        <text>gamma-L-glutamyl-L-cysteine + glycine + ATP = glutathione + ADP + phosphate + H(+)</text>
        <dbReference type="Rhea" id="RHEA:13557"/>
        <dbReference type="ChEBI" id="CHEBI:15378"/>
        <dbReference type="ChEBI" id="CHEBI:30616"/>
        <dbReference type="ChEBI" id="CHEBI:43474"/>
        <dbReference type="ChEBI" id="CHEBI:57305"/>
        <dbReference type="ChEBI" id="CHEBI:57925"/>
        <dbReference type="ChEBI" id="CHEBI:58173"/>
        <dbReference type="ChEBI" id="CHEBI:456216"/>
        <dbReference type="EC" id="6.3.2.3"/>
    </reaction>
</comment>
<sequence length="327" mass="36889">MKQVRIGIVMDPISSINFQKDTTLVFMLEAQSRGWQIEYMELADLCLHNGRAEARMRKLKVFEDPNNWFEFVGESSGALGDLDLILMRKDPPFDIEYIMATYILEKAEIEGALVFNKPQALRDVNEKVFTSWFPQCCPPSILTRSKNAIKKFLDAHGKIVIKPTNKMGGQSIFVITKGDPNTNVIIEEMTQSETRFIQAQAYIPEIETVGDKRILLINGIPIDHGIARIPNSDDHRGNLAAGARARGFSLTDRDLWICSQIGPTLRERGLLFVGIDVIGDYLTEINVTSPTCVREIDKFFDTNISSLLFDKLSDLVEERSMTKVKIG</sequence>
<name>A0A966DUK7_9SPHI</name>
<evidence type="ECO:0000256" key="8">
    <source>
        <dbReference type="ARBA" id="ARBA00022842"/>
    </source>
</evidence>
<dbReference type="InterPro" id="IPR013815">
    <property type="entry name" value="ATP_grasp_subdomain_1"/>
</dbReference>
<reference evidence="12" key="2">
    <citation type="submission" date="2020-10" db="EMBL/GenBank/DDBJ databases">
        <title>Mucilaginibacter sp. nov., isolated from soil.</title>
        <authorList>
            <person name="Jeon C.O."/>
        </authorList>
    </citation>
    <scope>NUCLEOTIDE SEQUENCE</scope>
    <source>
        <strain evidence="12">R11</strain>
    </source>
</reference>
<keyword evidence="9" id="KW-0464">Manganese</keyword>
<dbReference type="PROSITE" id="PS50975">
    <property type="entry name" value="ATP_GRASP"/>
    <property type="match status" value="1"/>
</dbReference>
<keyword evidence="13" id="KW-1185">Reference proteome</keyword>
<dbReference type="HAMAP" id="MF_00162">
    <property type="entry name" value="GSH_S"/>
    <property type="match status" value="1"/>
</dbReference>
<comment type="cofactor">
    <cofactor evidence="1">
        <name>Mn(2+)</name>
        <dbReference type="ChEBI" id="CHEBI:29035"/>
    </cofactor>
</comment>
<evidence type="ECO:0000256" key="4">
    <source>
        <dbReference type="ARBA" id="ARBA00022684"/>
    </source>
</evidence>
<evidence type="ECO:0000313" key="12">
    <source>
        <dbReference type="EMBL" id="NCD72473.1"/>
    </source>
</evidence>
<evidence type="ECO:0000313" key="13">
    <source>
        <dbReference type="Proteomes" id="UP000638732"/>
    </source>
</evidence>
<dbReference type="NCBIfam" id="NF003573">
    <property type="entry name" value="PRK05246.1"/>
    <property type="match status" value="1"/>
</dbReference>
<evidence type="ECO:0000256" key="1">
    <source>
        <dbReference type="ARBA" id="ARBA00001936"/>
    </source>
</evidence>
<dbReference type="Pfam" id="PF02951">
    <property type="entry name" value="GSH-S_N"/>
    <property type="match status" value="1"/>
</dbReference>
<dbReference type="PANTHER" id="PTHR21621">
    <property type="entry name" value="RIBOSOMAL PROTEIN S6 MODIFICATION PROTEIN"/>
    <property type="match status" value="1"/>
</dbReference>
<dbReference type="InterPro" id="IPR004218">
    <property type="entry name" value="GSHS_ATP-bd"/>
</dbReference>
<dbReference type="Pfam" id="PF02955">
    <property type="entry name" value="GSH-S_ATP"/>
    <property type="match status" value="1"/>
</dbReference>
<dbReference type="Gene3D" id="3.40.50.20">
    <property type="match status" value="1"/>
</dbReference>
<dbReference type="PANTHER" id="PTHR21621:SF4">
    <property type="entry name" value="GLUTATHIONE SYNTHETASE"/>
    <property type="match status" value="1"/>
</dbReference>
<dbReference type="InterPro" id="IPR004215">
    <property type="entry name" value="GSHS_N"/>
</dbReference>
<dbReference type="SUPFAM" id="SSF52440">
    <property type="entry name" value="PreATP-grasp domain"/>
    <property type="match status" value="1"/>
</dbReference>
<keyword evidence="3 10" id="KW-0436">Ligase</keyword>
<evidence type="ECO:0000256" key="3">
    <source>
        <dbReference type="ARBA" id="ARBA00022598"/>
    </source>
</evidence>
<evidence type="ECO:0000256" key="10">
    <source>
        <dbReference type="HAMAP-Rule" id="MF_00162"/>
    </source>
</evidence>
<comment type="similarity">
    <text evidence="10">Belongs to the prokaryotic GSH synthase family.</text>
</comment>
<keyword evidence="8" id="KW-0460">Magnesium</keyword>
<dbReference type="EMBL" id="WWEO01000045">
    <property type="protein sequence ID" value="NCD72473.1"/>
    <property type="molecule type" value="Genomic_DNA"/>
</dbReference>
<dbReference type="InterPro" id="IPR016185">
    <property type="entry name" value="PreATP-grasp_dom_sf"/>
</dbReference>
<gene>
    <name evidence="10 12" type="primary">gshB</name>
    <name evidence="12" type="ORF">GSY63_24115</name>
</gene>
<dbReference type="AlphaFoldDB" id="A0A966DUK7"/>
<evidence type="ECO:0000256" key="9">
    <source>
        <dbReference type="ARBA" id="ARBA00023211"/>
    </source>
</evidence>
<dbReference type="Gene3D" id="3.30.1490.20">
    <property type="entry name" value="ATP-grasp fold, A domain"/>
    <property type="match status" value="1"/>
</dbReference>
<keyword evidence="6 10" id="KW-0547">Nucleotide-binding</keyword>
<dbReference type="SUPFAM" id="SSF56059">
    <property type="entry name" value="Glutathione synthetase ATP-binding domain-like"/>
    <property type="match status" value="1"/>
</dbReference>
<comment type="cofactor">
    <cofactor evidence="2">
        <name>Mg(2+)</name>
        <dbReference type="ChEBI" id="CHEBI:18420"/>
    </cofactor>
</comment>
<keyword evidence="5" id="KW-0479">Metal-binding</keyword>
<evidence type="ECO:0000259" key="11">
    <source>
        <dbReference type="PROSITE" id="PS50975"/>
    </source>
</evidence>
<dbReference type="GO" id="GO:0046872">
    <property type="term" value="F:metal ion binding"/>
    <property type="evidence" value="ECO:0007669"/>
    <property type="project" value="UniProtKB-KW"/>
</dbReference>
<dbReference type="InterPro" id="IPR011761">
    <property type="entry name" value="ATP-grasp"/>
</dbReference>
<dbReference type="InterPro" id="IPR006284">
    <property type="entry name" value="Glut_synth_pro"/>
</dbReference>
<dbReference type="Proteomes" id="UP000638732">
    <property type="component" value="Unassembled WGS sequence"/>
</dbReference>
<proteinExistence type="inferred from homology"/>
<evidence type="ECO:0000256" key="6">
    <source>
        <dbReference type="ARBA" id="ARBA00022741"/>
    </source>
</evidence>
<keyword evidence="4 10" id="KW-0317">Glutathione biosynthesis</keyword>
<organism evidence="12 13">
    <name type="scientific">Mucilaginibacter agri</name>
    <dbReference type="NCBI Taxonomy" id="2695265"/>
    <lineage>
        <taxon>Bacteria</taxon>
        <taxon>Pseudomonadati</taxon>
        <taxon>Bacteroidota</taxon>
        <taxon>Sphingobacteriia</taxon>
        <taxon>Sphingobacteriales</taxon>
        <taxon>Sphingobacteriaceae</taxon>
        <taxon>Mucilaginibacter</taxon>
    </lineage>
</organism>
<evidence type="ECO:0000256" key="7">
    <source>
        <dbReference type="ARBA" id="ARBA00022840"/>
    </source>
</evidence>
<feature type="domain" description="ATP-grasp" evidence="11">
    <location>
        <begin position="127"/>
        <end position="313"/>
    </location>
</feature>
<dbReference type="Gene3D" id="3.30.470.20">
    <property type="entry name" value="ATP-grasp fold, B domain"/>
    <property type="match status" value="1"/>
</dbReference>
<dbReference type="GO" id="GO:0005737">
    <property type="term" value="C:cytoplasm"/>
    <property type="evidence" value="ECO:0007669"/>
    <property type="project" value="TreeGrafter"/>
</dbReference>
<dbReference type="NCBIfam" id="TIGR01380">
    <property type="entry name" value="glut_syn"/>
    <property type="match status" value="1"/>
</dbReference>
<protein>
    <recommendedName>
        <fullName evidence="10">Glutathione synthetase</fullName>
        <ecNumber evidence="10">6.3.2.3</ecNumber>
    </recommendedName>
    <alternativeName>
        <fullName evidence="10">GSH synthetase</fullName>
        <shortName evidence="10">GSH-S</shortName>
        <shortName evidence="10">GSHase</shortName>
    </alternativeName>
    <alternativeName>
        <fullName evidence="10">Glutathione synthase</fullName>
    </alternativeName>
</protein>
<comment type="pathway">
    <text evidence="10">Sulfur metabolism; glutathione biosynthesis; glutathione from L-cysteine and L-glutamate: step 2/2.</text>
</comment>
<dbReference type="GO" id="GO:0004363">
    <property type="term" value="F:glutathione synthase activity"/>
    <property type="evidence" value="ECO:0007669"/>
    <property type="project" value="UniProtKB-UniRule"/>
</dbReference>
<reference evidence="12" key="1">
    <citation type="submission" date="2020-01" db="EMBL/GenBank/DDBJ databases">
        <authorList>
            <person name="Seo Y.L."/>
        </authorList>
    </citation>
    <scope>NUCLEOTIDE SEQUENCE</scope>
    <source>
        <strain evidence="12">R11</strain>
    </source>
</reference>
<dbReference type="GO" id="GO:0005524">
    <property type="term" value="F:ATP binding"/>
    <property type="evidence" value="ECO:0007669"/>
    <property type="project" value="UniProtKB-UniRule"/>
</dbReference>
<evidence type="ECO:0000256" key="5">
    <source>
        <dbReference type="ARBA" id="ARBA00022723"/>
    </source>
</evidence>
<dbReference type="EC" id="6.3.2.3" evidence="10"/>
<evidence type="ECO:0000256" key="2">
    <source>
        <dbReference type="ARBA" id="ARBA00001946"/>
    </source>
</evidence>
<dbReference type="RefSeq" id="WP_166588415.1">
    <property type="nucleotide sequence ID" value="NZ_WWEO01000045.1"/>
</dbReference>
<comment type="caution">
    <text evidence="12">The sequence shown here is derived from an EMBL/GenBank/DDBJ whole genome shotgun (WGS) entry which is preliminary data.</text>
</comment>
<accession>A0A966DUK7</accession>